<feature type="domain" description="Peptidase C14 caspase" evidence="1">
    <location>
        <begin position="7"/>
        <end position="161"/>
    </location>
</feature>
<evidence type="ECO:0000313" key="2">
    <source>
        <dbReference type="EMBL" id="QVT81501.1"/>
    </source>
</evidence>
<accession>A0ABX8ELX3</accession>
<gene>
    <name evidence="2" type="ORF">ENKNEFLB_03911</name>
</gene>
<dbReference type="Proteomes" id="UP000679307">
    <property type="component" value="Chromosome"/>
</dbReference>
<proteinExistence type="predicted"/>
<evidence type="ECO:0000259" key="1">
    <source>
        <dbReference type="Pfam" id="PF00656"/>
    </source>
</evidence>
<name>A0ABX8ELX3_9ACTN</name>
<dbReference type="InterPro" id="IPR011600">
    <property type="entry name" value="Pept_C14_caspase"/>
</dbReference>
<protein>
    <recommendedName>
        <fullName evidence="1">Peptidase C14 caspase domain-containing protein</fullName>
    </recommendedName>
</protein>
<sequence length="263" mass="28293">MAQLFENASGKDLFFYFSGHGREDIRGAELVTSDNDGVPVNELMTLANNSAASTVTIVLDCCFSGDVGNTPGLQATQVAPDFRKAIAALSEGVTVLAASKSTEVSMESAGHGEFTRLLLDGLDGAATDHLGNITALSLYAHASRAFDAWEQTPVFKAHVTDAVLLRSGPEWISAEDARHLPDHFDTATSRISLTDEHEGEGRPLSSPGTPAQQELDYLKRLRNVGLATTENDEDFYFATLQHHDVFLTPAGRMLWALADKGSL</sequence>
<reference evidence="2 3" key="1">
    <citation type="submission" date="2021-05" db="EMBL/GenBank/DDBJ databases">
        <title>Complete genome of Nocardioides aquaticus KCTC 9944T isolated from meromictic and hypersaline Ekho Lake, Antarctica.</title>
        <authorList>
            <person name="Hwang K."/>
            <person name="Kim K.M."/>
            <person name="Choe H."/>
        </authorList>
    </citation>
    <scope>NUCLEOTIDE SEQUENCE [LARGE SCALE GENOMIC DNA]</scope>
    <source>
        <strain evidence="2 3">KCTC 9944</strain>
    </source>
</reference>
<keyword evidence="3" id="KW-1185">Reference proteome</keyword>
<dbReference type="EMBL" id="CP075371">
    <property type="protein sequence ID" value="QVT81501.1"/>
    <property type="molecule type" value="Genomic_DNA"/>
</dbReference>
<organism evidence="2 3">
    <name type="scientific">Nocardioides aquaticus</name>
    <dbReference type="NCBI Taxonomy" id="160826"/>
    <lineage>
        <taxon>Bacteria</taxon>
        <taxon>Bacillati</taxon>
        <taxon>Actinomycetota</taxon>
        <taxon>Actinomycetes</taxon>
        <taxon>Propionibacteriales</taxon>
        <taxon>Nocardioidaceae</taxon>
        <taxon>Nocardioides</taxon>
    </lineage>
</organism>
<dbReference type="Pfam" id="PF00656">
    <property type="entry name" value="Peptidase_C14"/>
    <property type="match status" value="1"/>
</dbReference>
<evidence type="ECO:0000313" key="3">
    <source>
        <dbReference type="Proteomes" id="UP000679307"/>
    </source>
</evidence>